<reference evidence="2 3" key="1">
    <citation type="submission" date="2017-11" db="EMBL/GenBank/DDBJ databases">
        <title>Infants hospitalized years apart are colonized by the same room-sourced microbial strains.</title>
        <authorList>
            <person name="Brooks B."/>
            <person name="Olm M.R."/>
            <person name="Firek B.A."/>
            <person name="Baker R."/>
            <person name="Thomas B.C."/>
            <person name="Morowitz M.J."/>
            <person name="Banfield J.F."/>
        </authorList>
    </citation>
    <scope>NUCLEOTIDE SEQUENCE [LARGE SCALE GENOMIC DNA]</scope>
    <source>
        <strain evidence="2">S2_009_000_R2_76</strain>
    </source>
</reference>
<feature type="transmembrane region" description="Helical" evidence="1">
    <location>
        <begin position="67"/>
        <end position="84"/>
    </location>
</feature>
<organism evidence="2 3">
    <name type="scientific">Pseudopedobacter saltans</name>
    <dbReference type="NCBI Taxonomy" id="151895"/>
    <lineage>
        <taxon>Bacteria</taxon>
        <taxon>Pseudomonadati</taxon>
        <taxon>Bacteroidota</taxon>
        <taxon>Sphingobacteriia</taxon>
        <taxon>Sphingobacteriales</taxon>
        <taxon>Sphingobacteriaceae</taxon>
        <taxon>Pseudopedobacter</taxon>
    </lineage>
</organism>
<dbReference type="EMBL" id="QFOI01000003">
    <property type="protein sequence ID" value="PZP52549.1"/>
    <property type="molecule type" value="Genomic_DNA"/>
</dbReference>
<evidence type="ECO:0000256" key="1">
    <source>
        <dbReference type="SAM" id="Phobius"/>
    </source>
</evidence>
<dbReference type="AlphaFoldDB" id="A0A2W5HFS2"/>
<keyword evidence="1" id="KW-1133">Transmembrane helix</keyword>
<feature type="transmembrane region" description="Helical" evidence="1">
    <location>
        <begin position="29"/>
        <end position="47"/>
    </location>
</feature>
<feature type="transmembrane region" description="Helical" evidence="1">
    <location>
        <begin position="6"/>
        <end position="24"/>
    </location>
</feature>
<proteinExistence type="predicted"/>
<gene>
    <name evidence="2" type="ORF">DI598_00500</name>
</gene>
<dbReference type="Proteomes" id="UP000249645">
    <property type="component" value="Unassembled WGS sequence"/>
</dbReference>
<protein>
    <submittedName>
        <fullName evidence="2">Uncharacterized protein</fullName>
    </submittedName>
</protein>
<evidence type="ECO:0000313" key="3">
    <source>
        <dbReference type="Proteomes" id="UP000249645"/>
    </source>
</evidence>
<evidence type="ECO:0000313" key="2">
    <source>
        <dbReference type="EMBL" id="PZP52549.1"/>
    </source>
</evidence>
<name>A0A2W5HFS2_9SPHI</name>
<sequence>MGLLYGTPGLVWMANPLLLLSWIFNKKKIALIFGILAIIAALSFLFIKRMIADEAGHYSSIDQHYLGYWLWLSSIVLNMGNVLYQKYLLSKKTSMS</sequence>
<keyword evidence="1" id="KW-0812">Transmembrane</keyword>
<keyword evidence="1" id="KW-0472">Membrane</keyword>
<accession>A0A2W5HFS2</accession>
<comment type="caution">
    <text evidence="2">The sequence shown here is derived from an EMBL/GenBank/DDBJ whole genome shotgun (WGS) entry which is preliminary data.</text>
</comment>